<gene>
    <name evidence="1" type="ORF">Nepgr_013783</name>
</gene>
<keyword evidence="2" id="KW-1185">Reference proteome</keyword>
<evidence type="ECO:0000313" key="1">
    <source>
        <dbReference type="EMBL" id="GMH11942.1"/>
    </source>
</evidence>
<dbReference type="AlphaFoldDB" id="A0AAD3SJV4"/>
<organism evidence="1 2">
    <name type="scientific">Nepenthes gracilis</name>
    <name type="common">Slender pitcher plant</name>
    <dbReference type="NCBI Taxonomy" id="150966"/>
    <lineage>
        <taxon>Eukaryota</taxon>
        <taxon>Viridiplantae</taxon>
        <taxon>Streptophyta</taxon>
        <taxon>Embryophyta</taxon>
        <taxon>Tracheophyta</taxon>
        <taxon>Spermatophyta</taxon>
        <taxon>Magnoliopsida</taxon>
        <taxon>eudicotyledons</taxon>
        <taxon>Gunneridae</taxon>
        <taxon>Pentapetalae</taxon>
        <taxon>Caryophyllales</taxon>
        <taxon>Nepenthaceae</taxon>
        <taxon>Nepenthes</taxon>
    </lineage>
</organism>
<protein>
    <submittedName>
        <fullName evidence="1">Uncharacterized protein</fullName>
    </submittedName>
</protein>
<name>A0AAD3SJV4_NEPGR</name>
<proteinExistence type="predicted"/>
<dbReference type="Proteomes" id="UP001279734">
    <property type="component" value="Unassembled WGS sequence"/>
</dbReference>
<evidence type="ECO:0000313" key="2">
    <source>
        <dbReference type="Proteomes" id="UP001279734"/>
    </source>
</evidence>
<accession>A0AAD3SJV4</accession>
<reference evidence="1" key="1">
    <citation type="submission" date="2023-05" db="EMBL/GenBank/DDBJ databases">
        <title>Nepenthes gracilis genome sequencing.</title>
        <authorList>
            <person name="Fukushima K."/>
        </authorList>
    </citation>
    <scope>NUCLEOTIDE SEQUENCE</scope>
    <source>
        <strain evidence="1">SING2019-196</strain>
    </source>
</reference>
<comment type="caution">
    <text evidence="1">The sequence shown here is derived from an EMBL/GenBank/DDBJ whole genome shotgun (WGS) entry which is preliminary data.</text>
</comment>
<sequence>MAPDGREGRIERGNRRSIFSKFDGYIGRWSVVAICQCLMVFQLHPVRIAIISDPVMMIEREGEREDFLLVFDGDLSLRFCSAFVIDLGLGSIRQYSQ</sequence>
<dbReference type="EMBL" id="BSYO01000011">
    <property type="protein sequence ID" value="GMH11942.1"/>
    <property type="molecule type" value="Genomic_DNA"/>
</dbReference>